<protein>
    <submittedName>
        <fullName evidence="2">Uncharacterized protein</fullName>
    </submittedName>
</protein>
<proteinExistence type="predicted"/>
<accession>A0AAN4R445</accession>
<name>A0AAN4R445_9PROT</name>
<dbReference type="Proteomes" id="UP000321287">
    <property type="component" value="Unassembled WGS sequence"/>
</dbReference>
<feature type="region of interest" description="Disordered" evidence="1">
    <location>
        <begin position="35"/>
        <end position="56"/>
    </location>
</feature>
<organism evidence="2 3">
    <name type="scientific">Asaia bogorensis NBRC 16594</name>
    <dbReference type="NCBI Taxonomy" id="1231624"/>
    <lineage>
        <taxon>Bacteria</taxon>
        <taxon>Pseudomonadati</taxon>
        <taxon>Pseudomonadota</taxon>
        <taxon>Alphaproteobacteria</taxon>
        <taxon>Acetobacterales</taxon>
        <taxon>Acetobacteraceae</taxon>
        <taxon>Asaia</taxon>
    </lineage>
</organism>
<keyword evidence="3" id="KW-1185">Reference proteome</keyword>
<evidence type="ECO:0000313" key="2">
    <source>
        <dbReference type="EMBL" id="GEL54405.1"/>
    </source>
</evidence>
<comment type="caution">
    <text evidence="2">The sequence shown here is derived from an EMBL/GenBank/DDBJ whole genome shotgun (WGS) entry which is preliminary data.</text>
</comment>
<sequence length="56" mass="6394">MTWNANCPLREWASLPKDIVRSLGLRDPHDLQFEHSGITASEGTMQGSDITRLRRE</sequence>
<dbReference type="EMBL" id="BJVS01000007">
    <property type="protein sequence ID" value="GEL54405.1"/>
    <property type="molecule type" value="Genomic_DNA"/>
</dbReference>
<gene>
    <name evidence="2" type="ORF">ABO01nite_24120</name>
</gene>
<dbReference type="AlphaFoldDB" id="A0AAN4R445"/>
<evidence type="ECO:0000256" key="1">
    <source>
        <dbReference type="SAM" id="MobiDB-lite"/>
    </source>
</evidence>
<feature type="compositionally biased region" description="Polar residues" evidence="1">
    <location>
        <begin position="38"/>
        <end position="49"/>
    </location>
</feature>
<evidence type="ECO:0000313" key="3">
    <source>
        <dbReference type="Proteomes" id="UP000321287"/>
    </source>
</evidence>
<reference evidence="2 3" key="1">
    <citation type="submission" date="2019-07" db="EMBL/GenBank/DDBJ databases">
        <title>Whole genome shotgun sequence of Asaia bogorensis NBRC 16594.</title>
        <authorList>
            <person name="Hosoyama A."/>
            <person name="Uohara A."/>
            <person name="Ohji S."/>
            <person name="Ichikawa N."/>
        </authorList>
    </citation>
    <scope>NUCLEOTIDE SEQUENCE [LARGE SCALE GENOMIC DNA]</scope>
    <source>
        <strain evidence="2 3">NBRC 16594</strain>
    </source>
</reference>